<dbReference type="InterPro" id="IPR030400">
    <property type="entry name" value="Sedolisin_dom"/>
</dbReference>
<evidence type="ECO:0000256" key="6">
    <source>
        <dbReference type="ARBA" id="ARBA00022837"/>
    </source>
</evidence>
<dbReference type="PANTHER" id="PTHR14218">
    <property type="entry name" value="PROTEASE S8 TRIPEPTIDYL PEPTIDASE I CLN2"/>
    <property type="match status" value="1"/>
</dbReference>
<dbReference type="PANTHER" id="PTHR14218:SF15">
    <property type="entry name" value="TRIPEPTIDYL-PEPTIDASE 1"/>
    <property type="match status" value="1"/>
</dbReference>
<dbReference type="Proteomes" id="UP001500213">
    <property type="component" value="Unassembled WGS sequence"/>
</dbReference>
<dbReference type="SUPFAM" id="SSF54897">
    <property type="entry name" value="Protease propeptides/inhibitors"/>
    <property type="match status" value="1"/>
</dbReference>
<dbReference type="Pfam" id="PF00082">
    <property type="entry name" value="Peptidase_S8"/>
    <property type="match status" value="1"/>
</dbReference>
<evidence type="ECO:0000256" key="3">
    <source>
        <dbReference type="ARBA" id="ARBA00022723"/>
    </source>
</evidence>
<proteinExistence type="inferred from homology"/>
<comment type="cofactor">
    <cofactor evidence="1">
        <name>Ca(2+)</name>
        <dbReference type="ChEBI" id="CHEBI:29108"/>
    </cofactor>
</comment>
<dbReference type="PROSITE" id="PS51892">
    <property type="entry name" value="SUBTILASE"/>
    <property type="match status" value="1"/>
</dbReference>
<evidence type="ECO:0000256" key="2">
    <source>
        <dbReference type="ARBA" id="ARBA00022670"/>
    </source>
</evidence>
<feature type="domain" description="Peptidase S53" evidence="10">
    <location>
        <begin position="181"/>
        <end position="530"/>
    </location>
</feature>
<dbReference type="PROSITE" id="PS51695">
    <property type="entry name" value="SEDOLISIN"/>
    <property type="match status" value="1"/>
</dbReference>
<dbReference type="InterPro" id="IPR000209">
    <property type="entry name" value="Peptidase_S8/S53_dom"/>
</dbReference>
<organism evidence="11 12">
    <name type="scientific">Gryllotalpicola kribbensis</name>
    <dbReference type="NCBI Taxonomy" id="993084"/>
    <lineage>
        <taxon>Bacteria</taxon>
        <taxon>Bacillati</taxon>
        <taxon>Actinomycetota</taxon>
        <taxon>Actinomycetes</taxon>
        <taxon>Micrococcales</taxon>
        <taxon>Microbacteriaceae</taxon>
        <taxon>Gryllotalpicola</taxon>
    </lineage>
</organism>
<protein>
    <submittedName>
        <fullName evidence="11">S53 family peptidase</fullName>
    </submittedName>
</protein>
<reference evidence="12" key="1">
    <citation type="journal article" date="2019" name="Int. J. Syst. Evol. Microbiol.">
        <title>The Global Catalogue of Microorganisms (GCM) 10K type strain sequencing project: providing services to taxonomists for standard genome sequencing and annotation.</title>
        <authorList>
            <consortium name="The Broad Institute Genomics Platform"/>
            <consortium name="The Broad Institute Genome Sequencing Center for Infectious Disease"/>
            <person name="Wu L."/>
            <person name="Ma J."/>
        </authorList>
    </citation>
    <scope>NUCLEOTIDE SEQUENCE [LARGE SCALE GENOMIC DNA]</scope>
    <source>
        <strain evidence="12">JCM 17593</strain>
    </source>
</reference>
<feature type="region of interest" description="Disordered" evidence="9">
    <location>
        <begin position="1"/>
        <end position="36"/>
    </location>
</feature>
<evidence type="ECO:0000256" key="8">
    <source>
        <dbReference type="PROSITE-ProRule" id="PRU01240"/>
    </source>
</evidence>
<evidence type="ECO:0000256" key="4">
    <source>
        <dbReference type="ARBA" id="ARBA00022801"/>
    </source>
</evidence>
<keyword evidence="5" id="KW-0720">Serine protease</keyword>
<evidence type="ECO:0000313" key="11">
    <source>
        <dbReference type="EMBL" id="GAA4184546.1"/>
    </source>
</evidence>
<keyword evidence="6" id="KW-0106">Calcium</keyword>
<dbReference type="CDD" id="cd04056">
    <property type="entry name" value="Peptidases_S53"/>
    <property type="match status" value="1"/>
</dbReference>
<evidence type="ECO:0000313" key="12">
    <source>
        <dbReference type="Proteomes" id="UP001500213"/>
    </source>
</evidence>
<sequence length="530" mass="53196">MTNSADQTPNATPAGRAPLPGSARPPAAGMQAASVPAGAEARIEATLVLRRRAELPESVVRGTAISRDELAAKYGADPADVERVTAALAEHGIEVLSVDPASRRLRVAGTVEALQAAFGTSLEWAESEAPSGGRVAHWHRTGELSLPEQLSGVVTAVLGLDSRPQARANFRAVLPHAVSSSYTPVQLSDIYSFPAGTDGGGRTIAIIELGGGFDASDLDTYFAGIGVASPTVTAVGVDGAQNRPGGDPNGADGEVALDIEVVGGLAPAASIVVYFAPNTDAGFVDAVAQAAHASPTPDAISISWGQSEDQWTAQARQAMDDAFADAVALGVTVTVAAGDDGSADRQADGKPHVDFPASSPHVLACGGTRLEVDGSGRVTAETVWNDGSGGGATGGGVSAAFELPDWQQPVDVPAAAGGRTGRGVPDVAAVADPETGYAVRVDGHDTVIGGTSAVAPLWAALVARLVQATGAPLGLAQTALYADAVKGRSPAGFRDITSGENGAYSATAGWDACTGLGVPDGEALLKAVQS</sequence>
<dbReference type="CDD" id="cd11377">
    <property type="entry name" value="Pro-peptidase_S53"/>
    <property type="match status" value="1"/>
</dbReference>
<keyword evidence="4" id="KW-0378">Hydrolase</keyword>
<feature type="compositionally biased region" description="Polar residues" evidence="9">
    <location>
        <begin position="1"/>
        <end position="11"/>
    </location>
</feature>
<evidence type="ECO:0000256" key="1">
    <source>
        <dbReference type="ARBA" id="ARBA00001913"/>
    </source>
</evidence>
<dbReference type="InterPro" id="IPR036852">
    <property type="entry name" value="Peptidase_S8/S53_dom_sf"/>
</dbReference>
<comment type="caution">
    <text evidence="11">The sequence shown here is derived from an EMBL/GenBank/DDBJ whole genome shotgun (WGS) entry which is preliminary data.</text>
</comment>
<dbReference type="InterPro" id="IPR050819">
    <property type="entry name" value="Tripeptidyl-peptidase_I"/>
</dbReference>
<name>A0ABP8AII5_9MICO</name>
<dbReference type="Gene3D" id="3.40.50.200">
    <property type="entry name" value="Peptidase S8/S53 domain"/>
    <property type="match status" value="1"/>
</dbReference>
<comment type="similarity">
    <text evidence="8">Belongs to the peptidase S8 family.</text>
</comment>
<evidence type="ECO:0000259" key="10">
    <source>
        <dbReference type="PROSITE" id="PS51695"/>
    </source>
</evidence>
<keyword evidence="7" id="KW-0865">Zymogen</keyword>
<comment type="caution">
    <text evidence="8">Lacks conserved residue(s) required for the propagation of feature annotation.</text>
</comment>
<accession>A0ABP8AII5</accession>
<dbReference type="SUPFAM" id="SSF52743">
    <property type="entry name" value="Subtilisin-like"/>
    <property type="match status" value="1"/>
</dbReference>
<dbReference type="SMART" id="SM00944">
    <property type="entry name" value="Pro-kuma_activ"/>
    <property type="match status" value="1"/>
</dbReference>
<keyword evidence="12" id="KW-1185">Reference proteome</keyword>
<dbReference type="InterPro" id="IPR015366">
    <property type="entry name" value="S53_propep"/>
</dbReference>
<dbReference type="RefSeq" id="WP_344773540.1">
    <property type="nucleotide sequence ID" value="NZ_BAABBX010000004.1"/>
</dbReference>
<keyword evidence="3" id="KW-0479">Metal-binding</keyword>
<gene>
    <name evidence="11" type="ORF">GCM10022288_05370</name>
</gene>
<evidence type="ECO:0000256" key="9">
    <source>
        <dbReference type="SAM" id="MobiDB-lite"/>
    </source>
</evidence>
<keyword evidence="2" id="KW-0645">Protease</keyword>
<dbReference type="EMBL" id="BAABBX010000004">
    <property type="protein sequence ID" value="GAA4184546.1"/>
    <property type="molecule type" value="Genomic_DNA"/>
</dbReference>
<evidence type="ECO:0000256" key="7">
    <source>
        <dbReference type="ARBA" id="ARBA00023145"/>
    </source>
</evidence>
<evidence type="ECO:0000256" key="5">
    <source>
        <dbReference type="ARBA" id="ARBA00022825"/>
    </source>
</evidence>
<dbReference type="Pfam" id="PF09286">
    <property type="entry name" value="Pro-kuma_activ"/>
    <property type="match status" value="1"/>
</dbReference>